<dbReference type="AlphaFoldDB" id="A0A9N7Y6T0"/>
<protein>
    <recommendedName>
        <fullName evidence="5">eEF1A lysine and N-terminal methyltransferase</fullName>
    </recommendedName>
    <alternativeName>
        <fullName evidence="6">Methyltransferase-like protein 13</fullName>
    </alternativeName>
</protein>
<organism evidence="9 10">
    <name type="scientific">Pleuronectes platessa</name>
    <name type="common">European plaice</name>
    <dbReference type="NCBI Taxonomy" id="8262"/>
    <lineage>
        <taxon>Eukaryota</taxon>
        <taxon>Metazoa</taxon>
        <taxon>Chordata</taxon>
        <taxon>Craniata</taxon>
        <taxon>Vertebrata</taxon>
        <taxon>Euteleostomi</taxon>
        <taxon>Actinopterygii</taxon>
        <taxon>Neopterygii</taxon>
        <taxon>Teleostei</taxon>
        <taxon>Neoteleostei</taxon>
        <taxon>Acanthomorphata</taxon>
        <taxon>Carangaria</taxon>
        <taxon>Pleuronectiformes</taxon>
        <taxon>Pleuronectoidei</taxon>
        <taxon>Pleuronectidae</taxon>
        <taxon>Pleuronectes</taxon>
    </lineage>
</organism>
<reference evidence="9" key="1">
    <citation type="submission" date="2020-03" db="EMBL/GenBank/DDBJ databases">
        <authorList>
            <person name="Weist P."/>
        </authorList>
    </citation>
    <scope>NUCLEOTIDE SEQUENCE</scope>
</reference>
<gene>
    <name evidence="9" type="ORF">PLEPLA_LOCUS2583</name>
</gene>
<dbReference type="Proteomes" id="UP001153269">
    <property type="component" value="Unassembled WGS sequence"/>
</dbReference>
<dbReference type="InterPro" id="IPR029063">
    <property type="entry name" value="SAM-dependent_MTases_sf"/>
</dbReference>
<comment type="similarity">
    <text evidence="1">Belongs to the methyltransferase superfamily.</text>
</comment>
<dbReference type="PANTHER" id="PTHR12176:SF78">
    <property type="entry name" value="EEF1A LYSINE AND N-TERMINAL METHYLTRANSFERASE"/>
    <property type="match status" value="1"/>
</dbReference>
<accession>A0A9N7Y6T0</accession>
<feature type="compositionally biased region" description="Basic residues" evidence="7">
    <location>
        <begin position="432"/>
        <end position="441"/>
    </location>
</feature>
<evidence type="ECO:0000313" key="9">
    <source>
        <dbReference type="EMBL" id="CAB1414871.1"/>
    </source>
</evidence>
<dbReference type="GO" id="GO:0008168">
    <property type="term" value="F:methyltransferase activity"/>
    <property type="evidence" value="ECO:0007669"/>
    <property type="project" value="UniProtKB-KW"/>
</dbReference>
<dbReference type="CDD" id="cd02440">
    <property type="entry name" value="AdoMet_MTases"/>
    <property type="match status" value="1"/>
</dbReference>
<proteinExistence type="inferred from homology"/>
<keyword evidence="10" id="KW-1185">Reference proteome</keyword>
<evidence type="ECO:0000256" key="6">
    <source>
        <dbReference type="ARBA" id="ARBA00081503"/>
    </source>
</evidence>
<evidence type="ECO:0000256" key="1">
    <source>
        <dbReference type="ARBA" id="ARBA00008361"/>
    </source>
</evidence>
<dbReference type="EMBL" id="CADEAL010000126">
    <property type="protein sequence ID" value="CAB1414871.1"/>
    <property type="molecule type" value="Genomic_DNA"/>
</dbReference>
<dbReference type="SUPFAM" id="SSF53335">
    <property type="entry name" value="S-adenosyl-L-methionine-dependent methyltransferases"/>
    <property type="match status" value="2"/>
</dbReference>
<evidence type="ECO:0000256" key="5">
    <source>
        <dbReference type="ARBA" id="ARBA00071300"/>
    </source>
</evidence>
<evidence type="ECO:0000256" key="3">
    <source>
        <dbReference type="ARBA" id="ARBA00022679"/>
    </source>
</evidence>
<keyword evidence="4" id="KW-0511">Multifunctional enzyme</keyword>
<dbReference type="Pfam" id="PF13649">
    <property type="entry name" value="Methyltransf_25"/>
    <property type="match status" value="1"/>
</dbReference>
<evidence type="ECO:0000313" key="10">
    <source>
        <dbReference type="Proteomes" id="UP001153269"/>
    </source>
</evidence>
<name>A0A9N7Y6T0_PLEPL</name>
<dbReference type="FunFam" id="3.40.50.150:FF:000110">
    <property type="entry name" value="methyltransferase-like protein 13 isoform X1"/>
    <property type="match status" value="1"/>
</dbReference>
<feature type="region of interest" description="Disordered" evidence="7">
    <location>
        <begin position="422"/>
        <end position="454"/>
    </location>
</feature>
<evidence type="ECO:0000256" key="4">
    <source>
        <dbReference type="ARBA" id="ARBA00023268"/>
    </source>
</evidence>
<evidence type="ECO:0000256" key="7">
    <source>
        <dbReference type="SAM" id="MobiDB-lite"/>
    </source>
</evidence>
<keyword evidence="2" id="KW-0489">Methyltransferase</keyword>
<dbReference type="Gene3D" id="3.40.50.150">
    <property type="entry name" value="Vaccinia Virus protein VP39"/>
    <property type="match status" value="2"/>
</dbReference>
<dbReference type="PANTHER" id="PTHR12176">
    <property type="entry name" value="SAM-DEPENDENT METHYLTRANSFERASE SUPERFAMILY PROTEIN"/>
    <property type="match status" value="1"/>
</dbReference>
<keyword evidence="3" id="KW-0808">Transferase</keyword>
<dbReference type="InterPro" id="IPR051419">
    <property type="entry name" value="Lys/N-term_MeTrsfase_sf"/>
</dbReference>
<sequence>MSLLPRTAEEFSSAEYWERFFKKRGDKAFEWYGDYNTLCGVLHKYIKVQDQVLVVGCGNSELSEQLYDVGYKHLTNIDISETVVTHMNQRNAERRPGLTFQQVDATQTPYEDACYQAALDKGTLDAMASEEEGALARNMLTEVGRVLSVGGRYVCVTLAQESVIKLAVEHFVQLGWAVRLHCLQGDSGKEEDSFSLPVFVLVCTKFRQPMPIPILEMCLGEDGAPTRLTQVSELLSAVREHQAYSVLRKKLRTGTDASSNLSLTLCHTKTGLPRYTLTVQDCSPGAKVPRSNHFAIFIVPQGSETAWLYCSSEGQKQLAASANFRRLVIVAMHRNQEYTDMQAVQAELSPMVMDLAPPGMPANQQVPFLSVGGDLGWREEVSRGVSELSGEYCVENVKGEDGELYRRLVFLSNSALVQSESRLVSSKTTSSQKKRNKKKTKPAAPPTTSSSSLSVDSGFLCCAHHEVMVAGLTVLGVGAPESKDVPVSVLLVGLGGGGLPQFLRDFVPNVTVEVVELDAVVLEVAKEWFGFRPDERLTVTLGDGLDRICALEKEGGGLFDVIMFDVDNKDSTVGMSCPPGAFVETSILQKVCSLLTPRGIFMLNLVCRDSALRNSVLQRLSTLFPSILSRKIEGEVNEVLLCSCGGNAASDGARIPQSLNQAAKNLQSALSSNGSSDHKAHIDIAELLKDLKVE</sequence>
<feature type="domain" description="Methyltransferase" evidence="8">
    <location>
        <begin position="52"/>
        <end position="151"/>
    </location>
</feature>
<evidence type="ECO:0000256" key="2">
    <source>
        <dbReference type="ARBA" id="ARBA00022603"/>
    </source>
</evidence>
<dbReference type="GO" id="GO:0032259">
    <property type="term" value="P:methylation"/>
    <property type="evidence" value="ECO:0007669"/>
    <property type="project" value="UniProtKB-KW"/>
</dbReference>
<dbReference type="InterPro" id="IPR041698">
    <property type="entry name" value="Methyltransf_25"/>
</dbReference>
<comment type="caution">
    <text evidence="9">The sequence shown here is derived from an EMBL/GenBank/DDBJ whole genome shotgun (WGS) entry which is preliminary data.</text>
</comment>
<evidence type="ECO:0000259" key="8">
    <source>
        <dbReference type="Pfam" id="PF13649"/>
    </source>
</evidence>